<accession>A0ABM8UH31</accession>
<feature type="signal peptide" evidence="1">
    <location>
        <begin position="1"/>
        <end position="23"/>
    </location>
</feature>
<evidence type="ECO:0000313" key="2">
    <source>
        <dbReference type="EMBL" id="CAG4975326.1"/>
    </source>
</evidence>
<evidence type="ECO:0000313" key="3">
    <source>
        <dbReference type="Proteomes" id="UP000680116"/>
    </source>
</evidence>
<sequence>MTRHLLALALPTLLLASCAAAEAPPQPQPTIEADGALSIPDGYQPGAPIDPARVDCEQYLQMNPPDVRNEAQRLCASSAPGERDRNPYCQIEAITAACTRPAPDAGPALSPAQAVPQAQAAGPKGVTATFEMPVASVELYATAPRLHSEADHENGKALSVHVSEAAHQALAARLGADYTRTLQGKRIRVTGTAQRFHVASFTAGEDNKAFERTVIELRDAADLVVL</sequence>
<keyword evidence="3" id="KW-1185">Reference proteome</keyword>
<gene>
    <name evidence="2" type="ORF">LYB30171_01889</name>
</gene>
<protein>
    <recommendedName>
        <fullName evidence="4">SPOR domain-containing protein</fullName>
    </recommendedName>
</protein>
<evidence type="ECO:0008006" key="4">
    <source>
        <dbReference type="Google" id="ProtNLM"/>
    </source>
</evidence>
<name>A0ABM8UH31_9GAMM</name>
<proteinExistence type="predicted"/>
<dbReference type="PROSITE" id="PS51257">
    <property type="entry name" value="PROKAR_LIPOPROTEIN"/>
    <property type="match status" value="1"/>
</dbReference>
<organism evidence="2 3">
    <name type="scientific">Novilysobacter luteus</name>
    <dbReference type="NCBI Taxonomy" id="2822368"/>
    <lineage>
        <taxon>Bacteria</taxon>
        <taxon>Pseudomonadati</taxon>
        <taxon>Pseudomonadota</taxon>
        <taxon>Gammaproteobacteria</taxon>
        <taxon>Lysobacterales</taxon>
        <taxon>Lysobacteraceae</taxon>
        <taxon>Novilysobacter</taxon>
    </lineage>
</organism>
<dbReference type="Proteomes" id="UP000680116">
    <property type="component" value="Chromosome"/>
</dbReference>
<evidence type="ECO:0000256" key="1">
    <source>
        <dbReference type="SAM" id="SignalP"/>
    </source>
</evidence>
<dbReference type="EMBL" id="OU015430">
    <property type="protein sequence ID" value="CAG4975326.1"/>
    <property type="molecule type" value="Genomic_DNA"/>
</dbReference>
<dbReference type="RefSeq" id="WP_215218444.1">
    <property type="nucleotide sequence ID" value="NZ_OU015430.1"/>
</dbReference>
<feature type="chain" id="PRO_5046725713" description="SPOR domain-containing protein" evidence="1">
    <location>
        <begin position="24"/>
        <end position="226"/>
    </location>
</feature>
<reference evidence="2 3" key="1">
    <citation type="submission" date="2021-04" db="EMBL/GenBank/DDBJ databases">
        <authorList>
            <person name="Rodrigo-Torres L."/>
            <person name="Arahal R. D."/>
            <person name="Lucena T."/>
        </authorList>
    </citation>
    <scope>NUCLEOTIDE SEQUENCE [LARGE SCALE GENOMIC DNA]</scope>
    <source>
        <strain evidence="2 3">CECT 30171</strain>
    </source>
</reference>
<keyword evidence="1" id="KW-0732">Signal</keyword>